<reference evidence="2" key="1">
    <citation type="journal article" date="2021" name="Mol. Plant Pathol.">
        <title>A 20-kb lineage-specific genomic region tames virulence in pathogenic amphidiploid Verticillium longisporum.</title>
        <authorList>
            <person name="Harting R."/>
            <person name="Starke J."/>
            <person name="Kusch H."/>
            <person name="Poggeler S."/>
            <person name="Maurus I."/>
            <person name="Schluter R."/>
            <person name="Landesfeind M."/>
            <person name="Bulla I."/>
            <person name="Nowrousian M."/>
            <person name="de Jonge R."/>
            <person name="Stahlhut G."/>
            <person name="Hoff K.J."/>
            <person name="Asshauer K.P."/>
            <person name="Thurmer A."/>
            <person name="Stanke M."/>
            <person name="Daniel R."/>
            <person name="Morgenstern B."/>
            <person name="Thomma B.P.H.J."/>
            <person name="Kronstad J.W."/>
            <person name="Braus-Stromeyer S.A."/>
            <person name="Braus G.H."/>
        </authorList>
    </citation>
    <scope>NUCLEOTIDE SEQUENCE</scope>
    <source>
        <strain evidence="2">Vl32</strain>
    </source>
</reference>
<comment type="caution">
    <text evidence="2">The sequence shown here is derived from an EMBL/GenBank/DDBJ whole genome shotgun (WGS) entry which is preliminary data.</text>
</comment>
<dbReference type="Proteomes" id="UP000689129">
    <property type="component" value="Unassembled WGS sequence"/>
</dbReference>
<evidence type="ECO:0000313" key="3">
    <source>
        <dbReference type="Proteomes" id="UP000689129"/>
    </source>
</evidence>
<proteinExistence type="predicted"/>
<organism evidence="2 3">
    <name type="scientific">Verticillium longisporum</name>
    <name type="common">Verticillium dahliae var. longisporum</name>
    <dbReference type="NCBI Taxonomy" id="100787"/>
    <lineage>
        <taxon>Eukaryota</taxon>
        <taxon>Fungi</taxon>
        <taxon>Dikarya</taxon>
        <taxon>Ascomycota</taxon>
        <taxon>Pezizomycotina</taxon>
        <taxon>Sordariomycetes</taxon>
        <taxon>Hypocreomycetidae</taxon>
        <taxon>Glomerellales</taxon>
        <taxon>Plectosphaerellaceae</taxon>
        <taxon>Verticillium</taxon>
    </lineage>
</organism>
<sequence>MSNLNDQLAEKTVSSRRWSSNQIVLISHLNYYTVASALPLPRGIPVPLVLCAVLQTVKPALGLLLLVAASIMYKTPWYAIAVLMQEIRMLFGRSSDENESSSLSVKRVD</sequence>
<dbReference type="AlphaFoldDB" id="A0A8I2Z9Q4"/>
<name>A0A8I2Z9Q4_VERLO</name>
<accession>A0A8I2Z9Q4</accession>
<keyword evidence="1" id="KW-1133">Transmembrane helix</keyword>
<evidence type="ECO:0000256" key="1">
    <source>
        <dbReference type="SAM" id="Phobius"/>
    </source>
</evidence>
<keyword evidence="1" id="KW-0812">Transmembrane</keyword>
<gene>
    <name evidence="2" type="ORF">HYQ45_013662</name>
</gene>
<dbReference type="EMBL" id="JAEMWZ010000331">
    <property type="protein sequence ID" value="KAG7124382.1"/>
    <property type="molecule type" value="Genomic_DNA"/>
</dbReference>
<feature type="transmembrane region" description="Helical" evidence="1">
    <location>
        <begin position="60"/>
        <end position="84"/>
    </location>
</feature>
<evidence type="ECO:0000313" key="2">
    <source>
        <dbReference type="EMBL" id="KAG7124382.1"/>
    </source>
</evidence>
<protein>
    <submittedName>
        <fullName evidence="2">Uncharacterized protein</fullName>
    </submittedName>
</protein>
<keyword evidence="1" id="KW-0472">Membrane</keyword>